<dbReference type="RefSeq" id="WP_016426218.1">
    <property type="nucleotide sequence ID" value="NZ_CABKRV010000002.1"/>
</dbReference>
<dbReference type="Gene3D" id="3.90.180.10">
    <property type="entry name" value="Medium-chain alcohol dehydrogenases, catalytic domain"/>
    <property type="match status" value="1"/>
</dbReference>
<keyword evidence="6" id="KW-1185">Reference proteome</keyword>
<dbReference type="Gene3D" id="3.40.50.720">
    <property type="entry name" value="NAD(P)-binding Rossmann-like Domain"/>
    <property type="match status" value="1"/>
</dbReference>
<dbReference type="PANTHER" id="PTHR43677">
    <property type="entry name" value="SHORT-CHAIN DEHYDROGENASE/REDUCTASE"/>
    <property type="match status" value="1"/>
</dbReference>
<dbReference type="EC" id="1.6.5.-" evidence="4"/>
<dbReference type="Proteomes" id="UP000264146">
    <property type="component" value="Chromosome"/>
</dbReference>
<name>A0A7Z7VWI4_STASC</name>
<dbReference type="GO" id="GO:0043957">
    <property type="term" value="F:acryloyl-CoA reductase (NADPH) activity"/>
    <property type="evidence" value="ECO:0007669"/>
    <property type="project" value="TreeGrafter"/>
</dbReference>
<dbReference type="SUPFAM" id="SSF51735">
    <property type="entry name" value="NAD(P)-binding Rossmann-fold domains"/>
    <property type="match status" value="1"/>
</dbReference>
<reference evidence="2 5" key="3">
    <citation type="submission" date="2020-11" db="EMBL/GenBank/DDBJ databases">
        <authorList>
            <consortium name="Pathogen Informatics"/>
        </authorList>
    </citation>
    <scope>NUCLEOTIDE SEQUENCE [LARGE SCALE GENOMIC DNA]</scope>
    <source>
        <strain evidence="2 5">NCTC12218</strain>
    </source>
</reference>
<evidence type="ECO:0000259" key="1">
    <source>
        <dbReference type="SMART" id="SM00829"/>
    </source>
</evidence>
<dbReference type="PANTHER" id="PTHR43677:SF1">
    <property type="entry name" value="ACRYLYL-COA REDUCTASE ACUI-RELATED"/>
    <property type="match status" value="1"/>
</dbReference>
<gene>
    <name evidence="4" type="primary">yhfP_1</name>
    <name evidence="3" type="ORF">C1O36_02630</name>
    <name evidence="4" type="ORF">NCTC12218_00518</name>
</gene>
<dbReference type="SUPFAM" id="SSF50129">
    <property type="entry name" value="GroES-like"/>
    <property type="match status" value="1"/>
</dbReference>
<dbReference type="EMBL" id="UHEF01000001">
    <property type="protein sequence ID" value="SUM87145.1"/>
    <property type="molecule type" value="Genomic_DNA"/>
</dbReference>
<sequence>MAQAFRAFLVDQHEDQFVGDFKEITLDHLPDGDVTIRVHYSSINFKDMLATRAHNKIIRKYPMIPGIDLAGVVMESEHPSFKEGDKVIATGYDLGVSHYGGFSEVARVNGDWLVHLPDDLTLEEAMIIGTAGFTAALSIQLLEDNKITSTNGPVLVRGATGGVGSMAVMMLNEIGYKVVASSGHKDYHEKLLELGAREVISRVEDVTEKALAHTQWQAAIDPVGGETVSEVLKRIHPHGAVALSGNVSGNTFSSTVFPFILRGIRLIGVDSVSFPMKRRQHLWRRLSKDLKPRHLHDVKNVIPFDYLQDGLDCVQNHDFIGRIVVDLRPDANN</sequence>
<proteinExistence type="predicted"/>
<dbReference type="InterPro" id="IPR036291">
    <property type="entry name" value="NAD(P)-bd_dom_sf"/>
</dbReference>
<dbReference type="AlphaFoldDB" id="A0A7Z7VWI4"/>
<evidence type="ECO:0000313" key="2">
    <source>
        <dbReference type="EMBL" id="CAD7358932.1"/>
    </source>
</evidence>
<evidence type="ECO:0000313" key="4">
    <source>
        <dbReference type="EMBL" id="SUM87145.1"/>
    </source>
</evidence>
<evidence type="ECO:0000313" key="5">
    <source>
        <dbReference type="Proteomes" id="UP000264146"/>
    </source>
</evidence>
<evidence type="ECO:0000313" key="6">
    <source>
        <dbReference type="Proteomes" id="UP000572988"/>
    </source>
</evidence>
<reference evidence="3 6" key="1">
    <citation type="submission" date="2018-01" db="EMBL/GenBank/DDBJ databases">
        <title>Complete genome sequence of Staphylococcus Scheliferi isolated from human.</title>
        <authorList>
            <person name="Abouelkhair M.A."/>
            <person name="Bemis D.A."/>
            <person name="Kania S.A."/>
        </authorList>
    </citation>
    <scope>NUCLEOTIDE SEQUENCE [LARGE SCALE GENOMIC DNA]</scope>
    <source>
        <strain evidence="3 6">ATCC 43808</strain>
    </source>
</reference>
<organism evidence="4">
    <name type="scientific">Staphylococcus schleiferi</name>
    <dbReference type="NCBI Taxonomy" id="1295"/>
    <lineage>
        <taxon>Bacteria</taxon>
        <taxon>Bacillati</taxon>
        <taxon>Bacillota</taxon>
        <taxon>Bacilli</taxon>
        <taxon>Bacillales</taxon>
        <taxon>Staphylococcaceae</taxon>
        <taxon>Staphylococcus</taxon>
    </lineage>
</organism>
<dbReference type="InterPro" id="IPR013154">
    <property type="entry name" value="ADH-like_N"/>
</dbReference>
<dbReference type="InterPro" id="IPR014188">
    <property type="entry name" value="Acrylyl-CoA_reductase_AcuI"/>
</dbReference>
<protein>
    <submittedName>
        <fullName evidence="3">Oxidoreductase</fullName>
    </submittedName>
    <submittedName>
        <fullName evidence="4">Zinc-binding alcohol dehydrogenase</fullName>
        <ecNumber evidence="4">1.6.5.-</ecNumber>
    </submittedName>
</protein>
<dbReference type="EMBL" id="POVK01000006">
    <property type="protein sequence ID" value="NHA33432.1"/>
    <property type="molecule type" value="Genomic_DNA"/>
</dbReference>
<dbReference type="InterPro" id="IPR011032">
    <property type="entry name" value="GroES-like_sf"/>
</dbReference>
<dbReference type="InterPro" id="IPR051397">
    <property type="entry name" value="Zn-ADH-like_protein"/>
</dbReference>
<dbReference type="Pfam" id="PF00107">
    <property type="entry name" value="ADH_zinc_N"/>
    <property type="match status" value="1"/>
</dbReference>
<dbReference type="SMART" id="SM00829">
    <property type="entry name" value="PKS_ER"/>
    <property type="match status" value="1"/>
</dbReference>
<dbReference type="InterPro" id="IPR013149">
    <property type="entry name" value="ADH-like_C"/>
</dbReference>
<dbReference type="Proteomes" id="UP000572988">
    <property type="component" value="Unassembled WGS sequence"/>
</dbReference>
<dbReference type="InterPro" id="IPR020843">
    <property type="entry name" value="ER"/>
</dbReference>
<evidence type="ECO:0000313" key="3">
    <source>
        <dbReference type="EMBL" id="NHA33432.1"/>
    </source>
</evidence>
<dbReference type="NCBIfam" id="TIGR02823">
    <property type="entry name" value="oxido_YhdH"/>
    <property type="match status" value="1"/>
</dbReference>
<accession>A0A7Z7VWI4</accession>
<keyword evidence="4" id="KW-0560">Oxidoreductase</keyword>
<feature type="domain" description="Enoyl reductase (ER)" evidence="1">
    <location>
        <begin position="19"/>
        <end position="325"/>
    </location>
</feature>
<reference evidence="4" key="2">
    <citation type="submission" date="2018-06" db="EMBL/GenBank/DDBJ databases">
        <authorList>
            <consortium name="Pathogen Informatics"/>
            <person name="Doyle S."/>
        </authorList>
    </citation>
    <scope>NUCLEOTIDE SEQUENCE [LARGE SCALE GENOMIC DNA]</scope>
    <source>
        <strain evidence="4">NCTC12218</strain>
    </source>
</reference>
<dbReference type="EMBL" id="LR962863">
    <property type="protein sequence ID" value="CAD7358932.1"/>
    <property type="molecule type" value="Genomic_DNA"/>
</dbReference>
<dbReference type="Pfam" id="PF08240">
    <property type="entry name" value="ADH_N"/>
    <property type="match status" value="1"/>
</dbReference>